<name>A0A6G7Y2Z6_9ACTN</name>
<evidence type="ECO:0000313" key="6">
    <source>
        <dbReference type="Proteomes" id="UP000501058"/>
    </source>
</evidence>
<dbReference type="Proteomes" id="UP000501058">
    <property type="component" value="Chromosome"/>
</dbReference>
<evidence type="ECO:0000259" key="4">
    <source>
        <dbReference type="PROSITE" id="PS50932"/>
    </source>
</evidence>
<dbReference type="Gene3D" id="1.10.260.40">
    <property type="entry name" value="lambda repressor-like DNA-binding domains"/>
    <property type="match status" value="1"/>
</dbReference>
<dbReference type="KEGG" id="prv:G7070_00390"/>
<dbReference type="Pfam" id="PF13377">
    <property type="entry name" value="Peripla_BP_3"/>
    <property type="match status" value="1"/>
</dbReference>
<organism evidence="5 6">
    <name type="scientific">Propioniciclava coleopterorum</name>
    <dbReference type="NCBI Taxonomy" id="2714937"/>
    <lineage>
        <taxon>Bacteria</taxon>
        <taxon>Bacillati</taxon>
        <taxon>Actinomycetota</taxon>
        <taxon>Actinomycetes</taxon>
        <taxon>Propionibacteriales</taxon>
        <taxon>Propionibacteriaceae</taxon>
        <taxon>Propioniciclava</taxon>
    </lineage>
</organism>
<accession>A0A6G7Y2Z6</accession>
<dbReference type="RefSeq" id="WP_166230878.1">
    <property type="nucleotide sequence ID" value="NZ_CP049865.1"/>
</dbReference>
<dbReference type="PROSITE" id="PS00356">
    <property type="entry name" value="HTH_LACI_1"/>
    <property type="match status" value="1"/>
</dbReference>
<feature type="domain" description="HTH lacI-type" evidence="4">
    <location>
        <begin position="2"/>
        <end position="57"/>
    </location>
</feature>
<evidence type="ECO:0000313" key="5">
    <source>
        <dbReference type="EMBL" id="QIK71018.1"/>
    </source>
</evidence>
<gene>
    <name evidence="5" type="ORF">G7070_00390</name>
</gene>
<keyword evidence="1" id="KW-0805">Transcription regulation</keyword>
<dbReference type="CDD" id="cd01392">
    <property type="entry name" value="HTH_LacI"/>
    <property type="match status" value="1"/>
</dbReference>
<dbReference type="GO" id="GO:0003700">
    <property type="term" value="F:DNA-binding transcription factor activity"/>
    <property type="evidence" value="ECO:0007669"/>
    <property type="project" value="TreeGrafter"/>
</dbReference>
<keyword evidence="3" id="KW-0804">Transcription</keyword>
<proteinExistence type="predicted"/>
<dbReference type="Pfam" id="PF00356">
    <property type="entry name" value="LacI"/>
    <property type="match status" value="1"/>
</dbReference>
<dbReference type="InterPro" id="IPR046335">
    <property type="entry name" value="LacI/GalR-like_sensor"/>
</dbReference>
<evidence type="ECO:0000256" key="1">
    <source>
        <dbReference type="ARBA" id="ARBA00023015"/>
    </source>
</evidence>
<reference evidence="5 6" key="1">
    <citation type="submission" date="2020-03" db="EMBL/GenBank/DDBJ databases">
        <title>Propioniciclava sp. nov., isolated from Hydrophilus acuminatus.</title>
        <authorList>
            <person name="Hyun D.-W."/>
            <person name="Bae J.-W."/>
        </authorList>
    </citation>
    <scope>NUCLEOTIDE SEQUENCE [LARGE SCALE GENOMIC DNA]</scope>
    <source>
        <strain evidence="5 6">HDW11</strain>
    </source>
</reference>
<dbReference type="CDD" id="cd06267">
    <property type="entry name" value="PBP1_LacI_sugar_binding-like"/>
    <property type="match status" value="1"/>
</dbReference>
<dbReference type="PANTHER" id="PTHR30146">
    <property type="entry name" value="LACI-RELATED TRANSCRIPTIONAL REPRESSOR"/>
    <property type="match status" value="1"/>
</dbReference>
<dbReference type="SUPFAM" id="SSF53822">
    <property type="entry name" value="Periplasmic binding protein-like I"/>
    <property type="match status" value="1"/>
</dbReference>
<dbReference type="PANTHER" id="PTHR30146:SF153">
    <property type="entry name" value="LACTOSE OPERON REPRESSOR"/>
    <property type="match status" value="1"/>
</dbReference>
<dbReference type="EMBL" id="CP049865">
    <property type="protein sequence ID" value="QIK71018.1"/>
    <property type="molecule type" value="Genomic_DNA"/>
</dbReference>
<dbReference type="SMART" id="SM00354">
    <property type="entry name" value="HTH_LACI"/>
    <property type="match status" value="1"/>
</dbReference>
<protein>
    <submittedName>
        <fullName evidence="5">LacI family transcriptional regulator</fullName>
    </submittedName>
</protein>
<dbReference type="InterPro" id="IPR028082">
    <property type="entry name" value="Peripla_BP_I"/>
</dbReference>
<dbReference type="PROSITE" id="PS50932">
    <property type="entry name" value="HTH_LACI_2"/>
    <property type="match status" value="1"/>
</dbReference>
<dbReference type="GO" id="GO:0000976">
    <property type="term" value="F:transcription cis-regulatory region binding"/>
    <property type="evidence" value="ECO:0007669"/>
    <property type="project" value="TreeGrafter"/>
</dbReference>
<dbReference type="InterPro" id="IPR010982">
    <property type="entry name" value="Lambda_DNA-bd_dom_sf"/>
</dbReference>
<dbReference type="AlphaFoldDB" id="A0A6G7Y2Z6"/>
<evidence type="ECO:0000256" key="2">
    <source>
        <dbReference type="ARBA" id="ARBA00023125"/>
    </source>
</evidence>
<dbReference type="SUPFAM" id="SSF47413">
    <property type="entry name" value="lambda repressor-like DNA-binding domains"/>
    <property type="match status" value="1"/>
</dbReference>
<evidence type="ECO:0000256" key="3">
    <source>
        <dbReference type="ARBA" id="ARBA00023163"/>
    </source>
</evidence>
<keyword evidence="2" id="KW-0238">DNA-binding</keyword>
<keyword evidence="6" id="KW-1185">Reference proteome</keyword>
<sequence>MASLRDVAMRAGVSLSTASRVLSGSDYPVAEEMRVRVLAAASDLDYVPNAQAQTLLSGTTRAVGVLVGDVGDPYFSEIIHGIHEVATPLNLLVSICDTARDVDREMAYFRMLQAHRYELVIIGGSGLDDATYKAELARRVAGFQAMGGHTVSIGNSDAAGGRVLVDNVAGAETLAAHLIERGHREIGVAAGQANLHSTIDRVVGLRAAFERVGGTAHVVHVTPDREGGRAGAAELTARHPGITAVVGTADQMAIGAMHWLQEQGVSVPGGVAIAGFNDIPAATDVRPTLTSVRLPLRAMGAAALELGLAARTEPRAMRRFQPELIVRGSTG</sequence>
<dbReference type="Gene3D" id="3.40.50.2300">
    <property type="match status" value="2"/>
</dbReference>
<dbReference type="InterPro" id="IPR000843">
    <property type="entry name" value="HTH_LacI"/>
</dbReference>